<sequence length="220" mass="24078">MTRTPRPRGPYAKTAAKREAIARAAYEVVQEVGHEHLTTAAVAQRAGMAERTMLYHFPSRDHLLVAALDHFDEVVQGPGALASFREREPAEGHQPSAQEAEATIARLVHTTASDDARLRLYAYLAGQAQVPARPRTSTSPLTTRRPPPASASSSGRCRSGAWRVPITPLNRWRAASLPPGTACSSCGRYPPTSIWRQRPCRRSQTSPVGTCCVPVRPWPR</sequence>
<dbReference type="PROSITE" id="PS50977">
    <property type="entry name" value="HTH_TETR_2"/>
    <property type="match status" value="1"/>
</dbReference>
<evidence type="ECO:0000313" key="6">
    <source>
        <dbReference type="Proteomes" id="UP000194577"/>
    </source>
</evidence>
<dbReference type="Proteomes" id="UP000194577">
    <property type="component" value="Unassembled WGS sequence"/>
</dbReference>
<dbReference type="InterPro" id="IPR009057">
    <property type="entry name" value="Homeodomain-like_sf"/>
</dbReference>
<feature type="DNA-binding region" description="H-T-H motif" evidence="2">
    <location>
        <begin position="38"/>
        <end position="57"/>
    </location>
</feature>
<dbReference type="Gene3D" id="1.10.357.10">
    <property type="entry name" value="Tetracycline Repressor, domain 2"/>
    <property type="match status" value="1"/>
</dbReference>
<dbReference type="SUPFAM" id="SSF46689">
    <property type="entry name" value="Homeodomain-like"/>
    <property type="match status" value="1"/>
</dbReference>
<evidence type="ECO:0000256" key="1">
    <source>
        <dbReference type="ARBA" id="ARBA00023125"/>
    </source>
</evidence>
<keyword evidence="1 2" id="KW-0238">DNA-binding</keyword>
<dbReference type="InterPro" id="IPR001647">
    <property type="entry name" value="HTH_TetR"/>
</dbReference>
<dbReference type="EMBL" id="MTPX02000014">
    <property type="protein sequence ID" value="PHP53540.1"/>
    <property type="molecule type" value="Genomic_DNA"/>
</dbReference>
<feature type="region of interest" description="Disordered" evidence="3">
    <location>
        <begin position="129"/>
        <end position="161"/>
    </location>
</feature>
<organism evidence="5 6">
    <name type="scientific">Actinomyces ruminis</name>
    <dbReference type="NCBI Taxonomy" id="1937003"/>
    <lineage>
        <taxon>Bacteria</taxon>
        <taxon>Bacillati</taxon>
        <taxon>Actinomycetota</taxon>
        <taxon>Actinomycetes</taxon>
        <taxon>Actinomycetales</taxon>
        <taxon>Actinomycetaceae</taxon>
        <taxon>Actinomyces</taxon>
    </lineage>
</organism>
<proteinExistence type="predicted"/>
<dbReference type="PANTHER" id="PTHR30055:SF226">
    <property type="entry name" value="HTH-TYPE TRANSCRIPTIONAL REGULATOR PKSA"/>
    <property type="match status" value="1"/>
</dbReference>
<name>A0ABX4MDJ7_9ACTO</name>
<feature type="compositionally biased region" description="Low complexity" evidence="3">
    <location>
        <begin position="131"/>
        <end position="161"/>
    </location>
</feature>
<keyword evidence="6" id="KW-1185">Reference proteome</keyword>
<dbReference type="Pfam" id="PF00440">
    <property type="entry name" value="TetR_N"/>
    <property type="match status" value="1"/>
</dbReference>
<evidence type="ECO:0000256" key="3">
    <source>
        <dbReference type="SAM" id="MobiDB-lite"/>
    </source>
</evidence>
<comment type="caution">
    <text evidence="5">The sequence shown here is derived from an EMBL/GenBank/DDBJ whole genome shotgun (WGS) entry which is preliminary data.</text>
</comment>
<protein>
    <submittedName>
        <fullName evidence="5">TetR/AcrR family transcriptional regulator</fullName>
    </submittedName>
</protein>
<dbReference type="PRINTS" id="PR00455">
    <property type="entry name" value="HTHTETR"/>
</dbReference>
<dbReference type="PANTHER" id="PTHR30055">
    <property type="entry name" value="HTH-TYPE TRANSCRIPTIONAL REGULATOR RUTR"/>
    <property type="match status" value="1"/>
</dbReference>
<dbReference type="InterPro" id="IPR050109">
    <property type="entry name" value="HTH-type_TetR-like_transc_reg"/>
</dbReference>
<evidence type="ECO:0000259" key="4">
    <source>
        <dbReference type="PROSITE" id="PS50977"/>
    </source>
</evidence>
<evidence type="ECO:0000313" key="5">
    <source>
        <dbReference type="EMBL" id="PHP53540.1"/>
    </source>
</evidence>
<accession>A0ABX4MDJ7</accession>
<reference evidence="5 6" key="1">
    <citation type="submission" date="2017-10" db="EMBL/GenBank/DDBJ databases">
        <title>Draft genome sequence of cellulolytic Actinomyces sp CtC72 isolated from cattle rumen fluid.</title>
        <authorList>
            <person name="Joshi A.J."/>
            <person name="Vasudevan G."/>
            <person name="Lanjekar V.B."/>
            <person name="Hivarkar S."/>
            <person name="Engineer A."/>
            <person name="Pore S.D."/>
            <person name="Dhakephalkar P.K."/>
            <person name="Dagar S."/>
        </authorList>
    </citation>
    <scope>NUCLEOTIDE SEQUENCE [LARGE SCALE GENOMIC DNA]</scope>
    <source>
        <strain evidence="6">CtC72</strain>
    </source>
</reference>
<evidence type="ECO:0000256" key="2">
    <source>
        <dbReference type="PROSITE-ProRule" id="PRU00335"/>
    </source>
</evidence>
<feature type="domain" description="HTH tetR-type" evidence="4">
    <location>
        <begin position="15"/>
        <end position="75"/>
    </location>
</feature>
<gene>
    <name evidence="5" type="ORF">BW737_002065</name>
</gene>